<keyword evidence="6" id="KW-0560">Oxidoreductase</keyword>
<evidence type="ECO:0000256" key="9">
    <source>
        <dbReference type="ARBA" id="ARBA00023284"/>
    </source>
</evidence>
<evidence type="ECO:0000256" key="13">
    <source>
        <dbReference type="ARBA" id="ARBA00077538"/>
    </source>
</evidence>
<dbReference type="Pfam" id="PF00578">
    <property type="entry name" value="AhpC-TSA"/>
    <property type="match status" value="1"/>
</dbReference>
<comment type="subunit">
    <text evidence="2">Monomer.</text>
</comment>
<keyword evidence="8" id="KW-0539">Nucleus</keyword>
<feature type="compositionally biased region" description="Polar residues" evidence="14">
    <location>
        <begin position="36"/>
        <end position="51"/>
    </location>
</feature>
<comment type="catalytic activity">
    <reaction evidence="12">
        <text>a hydroperoxide + [thioredoxin]-dithiol = an alcohol + [thioredoxin]-disulfide + H2O</text>
        <dbReference type="Rhea" id="RHEA:62620"/>
        <dbReference type="Rhea" id="RHEA-COMP:10698"/>
        <dbReference type="Rhea" id="RHEA-COMP:10700"/>
        <dbReference type="ChEBI" id="CHEBI:15377"/>
        <dbReference type="ChEBI" id="CHEBI:29950"/>
        <dbReference type="ChEBI" id="CHEBI:30879"/>
        <dbReference type="ChEBI" id="CHEBI:35924"/>
        <dbReference type="ChEBI" id="CHEBI:50058"/>
        <dbReference type="EC" id="1.11.1.24"/>
    </reaction>
</comment>
<evidence type="ECO:0000313" key="17">
    <source>
        <dbReference type="Proteomes" id="UP000013776"/>
    </source>
</evidence>
<evidence type="ECO:0000256" key="5">
    <source>
        <dbReference type="ARBA" id="ARBA00022862"/>
    </source>
</evidence>
<reference evidence="16 17" key="1">
    <citation type="journal article" date="2013" name="MBio">
        <title>Genome sequencing of the plant pathogen Taphrina deformans, the causal agent of peach leaf curl.</title>
        <authorList>
            <person name="Cisse O.H."/>
            <person name="Almeida J.M.G.C.F."/>
            <person name="Fonseca A."/>
            <person name="Kumar A.A."/>
            <person name="Salojaervi J."/>
            <person name="Overmyer K."/>
            <person name="Hauser P.M."/>
            <person name="Pagni M."/>
        </authorList>
    </citation>
    <scope>NUCLEOTIDE SEQUENCE [LARGE SCALE GENOMIC DNA]</scope>
    <source>
        <strain evidence="17">PYCC 5710 / ATCC 11124 / CBS 356.35 / IMI 108563 / JCM 9778 / NBRC 8474</strain>
    </source>
</reference>
<dbReference type="OrthoDB" id="338622at2759"/>
<sequence length="234" mass="25721">MAVKRKSDAADLDAPRRSSRTAGKPTSSKTEEKQSSPKTRGNRESAQNQAETKPEQPKEVTAESEIKTTDEVKEKPIQKSKSIKIEVGDTLTDITLKDDSDNAVNLLSVAQENGIVLFSYPAASTPGCTTQACSYRDNYEKITSRGYKVYGISTDTVNAQSKFKNKQGFQYPLLSDPKKELLSLLGGASNEKKTALRCHWVFKKGGELKAIEVGVKPKECVDKAVESIDEIEKE</sequence>
<keyword evidence="17" id="KW-1185">Reference proteome</keyword>
<dbReference type="PANTHER" id="PTHR42801">
    <property type="entry name" value="THIOREDOXIN-DEPENDENT PEROXIDE REDUCTASE"/>
    <property type="match status" value="1"/>
</dbReference>
<dbReference type="EC" id="1.11.1.24" evidence="3"/>
<evidence type="ECO:0000259" key="15">
    <source>
        <dbReference type="PROSITE" id="PS51352"/>
    </source>
</evidence>
<organism evidence="16 17">
    <name type="scientific">Taphrina deformans (strain PYCC 5710 / ATCC 11124 / CBS 356.35 / IMI 108563 / JCM 9778 / NBRC 8474)</name>
    <name type="common">Peach leaf curl fungus</name>
    <name type="synonym">Lalaria deformans</name>
    <dbReference type="NCBI Taxonomy" id="1097556"/>
    <lineage>
        <taxon>Eukaryota</taxon>
        <taxon>Fungi</taxon>
        <taxon>Dikarya</taxon>
        <taxon>Ascomycota</taxon>
        <taxon>Taphrinomycotina</taxon>
        <taxon>Taphrinomycetes</taxon>
        <taxon>Taphrinales</taxon>
        <taxon>Taphrinaceae</taxon>
        <taxon>Taphrina</taxon>
    </lineage>
</organism>
<proteinExistence type="inferred from homology"/>
<comment type="caution">
    <text evidence="16">The sequence shown here is derived from an EMBL/GenBank/DDBJ whole genome shotgun (WGS) entry which is preliminary data.</text>
</comment>
<evidence type="ECO:0000256" key="6">
    <source>
        <dbReference type="ARBA" id="ARBA00023002"/>
    </source>
</evidence>
<keyword evidence="5" id="KW-0049">Antioxidant</keyword>
<evidence type="ECO:0000256" key="3">
    <source>
        <dbReference type="ARBA" id="ARBA00013017"/>
    </source>
</evidence>
<evidence type="ECO:0000256" key="7">
    <source>
        <dbReference type="ARBA" id="ARBA00023157"/>
    </source>
</evidence>
<feature type="region of interest" description="Disordered" evidence="14">
    <location>
        <begin position="1"/>
        <end position="78"/>
    </location>
</feature>
<protein>
    <recommendedName>
        <fullName evidence="3">thioredoxin-dependent peroxiredoxin</fullName>
        <ecNumber evidence="3">1.11.1.24</ecNumber>
    </recommendedName>
    <alternativeName>
        <fullName evidence="13">Nuclear thiol peroxidase</fullName>
    </alternativeName>
    <alternativeName>
        <fullName evidence="10">Thioredoxin peroxidase</fullName>
    </alternativeName>
</protein>
<comment type="subcellular location">
    <subcellularLocation>
        <location evidence="1">Nucleus</location>
    </subcellularLocation>
</comment>
<name>R4XE94_TAPDE</name>
<evidence type="ECO:0000256" key="14">
    <source>
        <dbReference type="SAM" id="MobiDB-lite"/>
    </source>
</evidence>
<evidence type="ECO:0000256" key="12">
    <source>
        <dbReference type="ARBA" id="ARBA00049091"/>
    </source>
</evidence>
<dbReference type="Proteomes" id="UP000013776">
    <property type="component" value="Unassembled WGS sequence"/>
</dbReference>
<dbReference type="GO" id="GO:0034599">
    <property type="term" value="P:cellular response to oxidative stress"/>
    <property type="evidence" value="ECO:0007669"/>
    <property type="project" value="TreeGrafter"/>
</dbReference>
<dbReference type="InterPro" id="IPR036249">
    <property type="entry name" value="Thioredoxin-like_sf"/>
</dbReference>
<dbReference type="VEuPathDB" id="FungiDB:TAPDE_002937"/>
<keyword evidence="9" id="KW-0676">Redox-active center</keyword>
<evidence type="ECO:0000256" key="8">
    <source>
        <dbReference type="ARBA" id="ARBA00023242"/>
    </source>
</evidence>
<dbReference type="InterPro" id="IPR000866">
    <property type="entry name" value="AhpC/TSA"/>
</dbReference>
<keyword evidence="4" id="KW-0575">Peroxidase</keyword>
<dbReference type="GO" id="GO:0045454">
    <property type="term" value="P:cell redox homeostasis"/>
    <property type="evidence" value="ECO:0007669"/>
    <property type="project" value="TreeGrafter"/>
</dbReference>
<dbReference type="Gene3D" id="3.40.30.10">
    <property type="entry name" value="Glutaredoxin"/>
    <property type="match status" value="1"/>
</dbReference>
<feature type="compositionally biased region" description="Basic and acidic residues" evidence="14">
    <location>
        <begin position="52"/>
        <end position="78"/>
    </location>
</feature>
<dbReference type="FunFam" id="3.40.30.10:FF:000157">
    <property type="entry name" value="DOT5p Nuclear thiol peroxidase"/>
    <property type="match status" value="1"/>
</dbReference>
<gene>
    <name evidence="16" type="ORF">TAPDE_002937</name>
</gene>
<dbReference type="GO" id="GO:0005737">
    <property type="term" value="C:cytoplasm"/>
    <property type="evidence" value="ECO:0007669"/>
    <property type="project" value="TreeGrafter"/>
</dbReference>
<evidence type="ECO:0000256" key="10">
    <source>
        <dbReference type="ARBA" id="ARBA00032824"/>
    </source>
</evidence>
<feature type="compositionally biased region" description="Basic and acidic residues" evidence="14">
    <location>
        <begin position="1"/>
        <end position="16"/>
    </location>
</feature>
<dbReference type="AlphaFoldDB" id="R4XE94"/>
<dbReference type="EMBL" id="CAHR02000101">
    <property type="protein sequence ID" value="CCG82786.1"/>
    <property type="molecule type" value="Genomic_DNA"/>
</dbReference>
<dbReference type="InterPro" id="IPR050924">
    <property type="entry name" value="Peroxiredoxin_BCP/PrxQ"/>
</dbReference>
<dbReference type="GO" id="GO:0005634">
    <property type="term" value="C:nucleus"/>
    <property type="evidence" value="ECO:0007669"/>
    <property type="project" value="UniProtKB-SubCell"/>
</dbReference>
<dbReference type="SUPFAM" id="SSF52833">
    <property type="entry name" value="Thioredoxin-like"/>
    <property type="match status" value="1"/>
</dbReference>
<dbReference type="CDD" id="cd03017">
    <property type="entry name" value="PRX_BCP"/>
    <property type="match status" value="1"/>
</dbReference>
<evidence type="ECO:0000313" key="16">
    <source>
        <dbReference type="EMBL" id="CCG82786.1"/>
    </source>
</evidence>
<keyword evidence="7" id="KW-1015">Disulfide bond</keyword>
<evidence type="ECO:0000256" key="1">
    <source>
        <dbReference type="ARBA" id="ARBA00004123"/>
    </source>
</evidence>
<evidence type="ECO:0000256" key="11">
    <source>
        <dbReference type="ARBA" id="ARBA00038489"/>
    </source>
</evidence>
<dbReference type="eggNOG" id="KOG0855">
    <property type="taxonomic scope" value="Eukaryota"/>
</dbReference>
<evidence type="ECO:0000256" key="2">
    <source>
        <dbReference type="ARBA" id="ARBA00011245"/>
    </source>
</evidence>
<evidence type="ECO:0000256" key="4">
    <source>
        <dbReference type="ARBA" id="ARBA00022559"/>
    </source>
</evidence>
<dbReference type="PROSITE" id="PS51352">
    <property type="entry name" value="THIOREDOXIN_2"/>
    <property type="match status" value="1"/>
</dbReference>
<dbReference type="InterPro" id="IPR013766">
    <property type="entry name" value="Thioredoxin_domain"/>
</dbReference>
<feature type="domain" description="Thioredoxin" evidence="15">
    <location>
        <begin position="85"/>
        <end position="230"/>
    </location>
</feature>
<dbReference type="GO" id="GO:0008379">
    <property type="term" value="F:thioredoxin peroxidase activity"/>
    <property type="evidence" value="ECO:0007669"/>
    <property type="project" value="TreeGrafter"/>
</dbReference>
<dbReference type="PANTHER" id="PTHR42801:SF23">
    <property type="entry name" value="PEROXIREDOXIN DOT5"/>
    <property type="match status" value="1"/>
</dbReference>
<comment type="similarity">
    <text evidence="11">Belongs to the peroxiredoxin family. BCP/PrxQ subfamily.</text>
</comment>
<accession>R4XE94</accession>
<dbReference type="STRING" id="1097556.R4XE94"/>